<dbReference type="EMBL" id="LAZR01048869">
    <property type="protein sequence ID" value="KKK90952.1"/>
    <property type="molecule type" value="Genomic_DNA"/>
</dbReference>
<protein>
    <submittedName>
        <fullName evidence="2">Uncharacterized protein</fullName>
    </submittedName>
</protein>
<evidence type="ECO:0000313" key="2">
    <source>
        <dbReference type="EMBL" id="KKK90952.1"/>
    </source>
</evidence>
<sequence>MIYVNILLFLVSLIPVAGPIMTRFFPAFIKSLSLVQRMMTFLAGVDVALPVIPKAIVDRAKALR</sequence>
<feature type="transmembrane region" description="Helical" evidence="1">
    <location>
        <begin position="6"/>
        <end position="29"/>
    </location>
</feature>
<keyword evidence="1" id="KW-0812">Transmembrane</keyword>
<comment type="caution">
    <text evidence="2">The sequence shown here is derived from an EMBL/GenBank/DDBJ whole genome shotgun (WGS) entry which is preliminary data.</text>
</comment>
<reference evidence="2" key="1">
    <citation type="journal article" date="2015" name="Nature">
        <title>Complex archaea that bridge the gap between prokaryotes and eukaryotes.</title>
        <authorList>
            <person name="Spang A."/>
            <person name="Saw J.H."/>
            <person name="Jorgensen S.L."/>
            <person name="Zaremba-Niedzwiedzka K."/>
            <person name="Martijn J."/>
            <person name="Lind A.E."/>
            <person name="van Eijk R."/>
            <person name="Schleper C."/>
            <person name="Guy L."/>
            <person name="Ettema T.J."/>
        </authorList>
    </citation>
    <scope>NUCLEOTIDE SEQUENCE</scope>
</reference>
<accession>A0A0F8ZAY0</accession>
<organism evidence="2">
    <name type="scientific">marine sediment metagenome</name>
    <dbReference type="NCBI Taxonomy" id="412755"/>
    <lineage>
        <taxon>unclassified sequences</taxon>
        <taxon>metagenomes</taxon>
        <taxon>ecological metagenomes</taxon>
    </lineage>
</organism>
<name>A0A0F8ZAY0_9ZZZZ</name>
<evidence type="ECO:0000256" key="1">
    <source>
        <dbReference type="SAM" id="Phobius"/>
    </source>
</evidence>
<keyword evidence="1" id="KW-0472">Membrane</keyword>
<proteinExistence type="predicted"/>
<gene>
    <name evidence="2" type="ORF">LCGC14_2717830</name>
</gene>
<dbReference type="AlphaFoldDB" id="A0A0F8ZAY0"/>
<keyword evidence="1" id="KW-1133">Transmembrane helix</keyword>